<proteinExistence type="predicted"/>
<dbReference type="Proteomes" id="UP000264056">
    <property type="component" value="Unassembled WGS sequence"/>
</dbReference>
<dbReference type="Proteomes" id="UP000246115">
    <property type="component" value="Chromosome"/>
</dbReference>
<dbReference type="KEGG" id="schj:DDV21_002010"/>
<evidence type="ECO:0000313" key="6">
    <source>
        <dbReference type="Proteomes" id="UP000264056"/>
    </source>
</evidence>
<sequence>MFIQKFPPQSVSNDLTGIRFLLGLSIKKKTVLRLFFLDKTVRIANAPAAVKRKDFRLKIKSILAD</sequence>
<reference evidence="1" key="4">
    <citation type="journal article" date="2019" name="Int. J. Syst. Evol. Microbiol.">
        <title>Streptococcus chenjunshii sp. nov. isolated from feces of Tibetan antelopes.</title>
        <authorList>
            <person name="Tian Z."/>
            <person name="Lu S."/>
            <person name="Jin D."/>
            <person name="Yang J."/>
            <person name="Pu J."/>
            <person name="Lai X.H."/>
            <person name="Bai X.N."/>
            <person name="Wu X.M."/>
            <person name="Li J."/>
            <person name="Wang S."/>
            <person name="Xu J."/>
        </authorList>
    </citation>
    <scope>NUCLEOTIDE SEQUENCE</scope>
    <source>
        <strain evidence="1">Z15</strain>
    </source>
</reference>
<dbReference type="AlphaFoldDB" id="A0A372KPL7"/>
<protein>
    <submittedName>
        <fullName evidence="3">Uncharacterized protein</fullName>
    </submittedName>
</protein>
<evidence type="ECO:0000313" key="5">
    <source>
        <dbReference type="Proteomes" id="UP000262901"/>
    </source>
</evidence>
<reference evidence="2 6" key="1">
    <citation type="submission" date="2018-08" db="EMBL/GenBank/DDBJ databases">
        <title>Draft genome of Streptococcus sp .nov. Z2.</title>
        <authorList>
            <person name="Tian Z."/>
        </authorList>
    </citation>
    <scope>NUCLEOTIDE SEQUENCE [LARGE SCALE GENOMIC DNA]</scope>
    <source>
        <strain evidence="2 6">Z2</strain>
    </source>
</reference>
<name>A0A372KPL7_9STRE</name>
<gene>
    <name evidence="1" type="ORF">DDV21_002010</name>
    <name evidence="2" type="ORF">DDV22_01765</name>
    <name evidence="3" type="ORF">DDV23_02265</name>
</gene>
<keyword evidence="6" id="KW-1185">Reference proteome</keyword>
<accession>A0A372KPL7</accession>
<evidence type="ECO:0000313" key="3">
    <source>
        <dbReference type="EMBL" id="RFU53916.1"/>
    </source>
</evidence>
<reference evidence="3 5" key="2">
    <citation type="submission" date="2018-08" db="EMBL/GenBank/DDBJ databases">
        <title>Draft genome of Streptococcus sp. nov. Z1.</title>
        <authorList>
            <person name="Tian Z."/>
        </authorList>
    </citation>
    <scope>NUCLEOTIDE SEQUENCE [LARGE SCALE GENOMIC DNA]</scope>
    <source>
        <strain evidence="3">Z1</strain>
        <strain evidence="5">Z1(2018)</strain>
    </source>
</reference>
<evidence type="ECO:0000313" key="1">
    <source>
        <dbReference type="EMBL" id="AXQ77929.1"/>
    </source>
</evidence>
<evidence type="ECO:0000313" key="2">
    <source>
        <dbReference type="EMBL" id="RFU51828.1"/>
    </source>
</evidence>
<dbReference type="EMBL" id="CP031733">
    <property type="protein sequence ID" value="AXQ77929.1"/>
    <property type="molecule type" value="Genomic_DNA"/>
</dbReference>
<dbReference type="EMBL" id="QVQY01000002">
    <property type="protein sequence ID" value="RFU51828.1"/>
    <property type="molecule type" value="Genomic_DNA"/>
</dbReference>
<evidence type="ECO:0000313" key="4">
    <source>
        <dbReference type="Proteomes" id="UP000246115"/>
    </source>
</evidence>
<organism evidence="3 5">
    <name type="scientific">Streptococcus chenjunshii</name>
    <dbReference type="NCBI Taxonomy" id="2173853"/>
    <lineage>
        <taxon>Bacteria</taxon>
        <taxon>Bacillati</taxon>
        <taxon>Bacillota</taxon>
        <taxon>Bacilli</taxon>
        <taxon>Lactobacillales</taxon>
        <taxon>Streptococcaceae</taxon>
        <taxon>Streptococcus</taxon>
    </lineage>
</organism>
<reference evidence="4" key="3">
    <citation type="submission" date="2018-08" db="EMBL/GenBank/DDBJ databases">
        <title>Streptococcus chenjunshii sp. nov., isolated from stools sample of the Tibetan antelope in the Qinghai-Tibet plateau, China.</title>
        <authorList>
            <person name="Tian Z."/>
        </authorList>
    </citation>
    <scope>NUCLEOTIDE SEQUENCE [LARGE SCALE GENOMIC DNA]</scope>
    <source>
        <strain evidence="4">Z15</strain>
    </source>
</reference>
<accession>A0A346NA84</accession>
<dbReference type="Proteomes" id="UP000262901">
    <property type="component" value="Unassembled WGS sequence"/>
</dbReference>
<dbReference type="EMBL" id="QVQZ01000002">
    <property type="protein sequence ID" value="RFU53916.1"/>
    <property type="molecule type" value="Genomic_DNA"/>
</dbReference>